<organism evidence="2 3">
    <name type="scientific">Arabidopsis thaliana x Arabidopsis arenosa</name>
    <dbReference type="NCBI Taxonomy" id="1240361"/>
    <lineage>
        <taxon>Eukaryota</taxon>
        <taxon>Viridiplantae</taxon>
        <taxon>Streptophyta</taxon>
        <taxon>Embryophyta</taxon>
        <taxon>Tracheophyta</taxon>
        <taxon>Spermatophyta</taxon>
        <taxon>Magnoliopsida</taxon>
        <taxon>eudicotyledons</taxon>
        <taxon>Gunneridae</taxon>
        <taxon>Pentapetalae</taxon>
        <taxon>rosids</taxon>
        <taxon>malvids</taxon>
        <taxon>Brassicales</taxon>
        <taxon>Brassicaceae</taxon>
        <taxon>Camelineae</taxon>
        <taxon>Arabidopsis</taxon>
    </lineage>
</organism>
<feature type="compositionally biased region" description="Polar residues" evidence="1">
    <location>
        <begin position="242"/>
        <end position="264"/>
    </location>
</feature>
<accession>A0A8T1XMF1</accession>
<reference evidence="2 3" key="1">
    <citation type="submission" date="2020-12" db="EMBL/GenBank/DDBJ databases">
        <title>Concerted genomic and epigenomic changes stabilize Arabidopsis allopolyploids.</title>
        <authorList>
            <person name="Chen Z."/>
        </authorList>
    </citation>
    <scope>NUCLEOTIDE SEQUENCE [LARGE SCALE GENOMIC DNA]</scope>
    <source>
        <strain evidence="2">Allo738</strain>
        <tissue evidence="2">Leaf</tissue>
    </source>
</reference>
<dbReference type="AlphaFoldDB" id="A0A8T1XMF1"/>
<gene>
    <name evidence="2" type="ORF">ISN45_Aa08g032090</name>
</gene>
<feature type="region of interest" description="Disordered" evidence="1">
    <location>
        <begin position="242"/>
        <end position="296"/>
    </location>
</feature>
<dbReference type="EMBL" id="JAEFBK010000013">
    <property type="protein sequence ID" value="KAG7535823.1"/>
    <property type="molecule type" value="Genomic_DNA"/>
</dbReference>
<evidence type="ECO:0000313" key="3">
    <source>
        <dbReference type="Proteomes" id="UP000694240"/>
    </source>
</evidence>
<dbReference type="PANTHER" id="PTHR47512">
    <property type="entry name" value="EXPRESSED PROTEIN"/>
    <property type="match status" value="1"/>
</dbReference>
<evidence type="ECO:0000256" key="1">
    <source>
        <dbReference type="SAM" id="MobiDB-lite"/>
    </source>
</evidence>
<proteinExistence type="predicted"/>
<evidence type="ECO:0000313" key="2">
    <source>
        <dbReference type="EMBL" id="KAG7535823.1"/>
    </source>
</evidence>
<name>A0A8T1XMF1_9BRAS</name>
<protein>
    <submittedName>
        <fullName evidence="2">Uncharacterized protein</fullName>
    </submittedName>
</protein>
<sequence length="361" mass="39767">METPSSTRRVTRSQTRNAITNLLSSKKADDSDKCQLKSVQRNGAKDRSALFDITNDSPIVGVAMQTPSSGVVGKRNMSRIKNTPGSGEALLRGQVKTLLQKVEEEADLTKISMESRPFIHLVTSPMGLLAPTPANTPQVLDFSGDNDEVQIVITSPVVAGQFRAASKVGKIRFIYGFSVFVASWKKILVGDVNLVSSFFLQVVESNTFGDKEESLELEKSPSITRSLLQDFSDKSELWESSGCSSRVTQNPEDDNSSVWSMQANASAKDEEGDEEEEAYSSYGEDYYEEEEEEEEGGIVDGLCEGMRKMSVDTKFAGKHTRFVYDSEDEEIVEAKEQSPGVLRLKGFPTPTGKHVRFPGDE</sequence>
<comment type="caution">
    <text evidence="2">The sequence shown here is derived from an EMBL/GenBank/DDBJ whole genome shotgun (WGS) entry which is preliminary data.</text>
</comment>
<feature type="compositionally biased region" description="Acidic residues" evidence="1">
    <location>
        <begin position="285"/>
        <end position="296"/>
    </location>
</feature>
<dbReference type="PANTHER" id="PTHR47512:SF3">
    <property type="entry name" value="CHALCONE-FLAVONONE ISOMERASE FAMILY PROTEIN"/>
    <property type="match status" value="1"/>
</dbReference>
<keyword evidence="3" id="KW-1185">Reference proteome</keyword>
<dbReference type="Proteomes" id="UP000694240">
    <property type="component" value="Chromosome 13"/>
</dbReference>
<feature type="region of interest" description="Disordered" evidence="1">
    <location>
        <begin position="342"/>
        <end position="361"/>
    </location>
</feature>